<organism evidence="1 2">
    <name type="scientific">Bacillus thermozeamaize</name>
    <dbReference type="NCBI Taxonomy" id="230954"/>
    <lineage>
        <taxon>Bacteria</taxon>
        <taxon>Bacillati</taxon>
        <taxon>Bacillota</taxon>
        <taxon>Bacilli</taxon>
        <taxon>Bacillales</taxon>
        <taxon>Bacillaceae</taxon>
        <taxon>Bacillus</taxon>
    </lineage>
</organism>
<sequence>MPKNREAQPRKQFLLVPQYLHHFSCIGSECEDTCCKNWRVSIDEETYKKYQRVRDLELKPLFKQGIGRIRSNANSQNYGKIIMDAQGKCPFLSEDKLCTIQMKLGEDYLSDTCKFYPRVTNRVNGILEKSATLSCPEAARLALLNPNPMEFDEVETIAEKHGVILRSIDTRQNHPAAKKAEKYFWELRIFTMQVLQNRRESLADRLIFLGLFYQKIQQLMIEKKFNAIPETIGTYLRLMEQGGWAEALSVLPERTSVQMTVLKKIVDVRLTSAIPSAQYLICYGQFLKGIGYTHDATEEEILQRYEAAYRGYYEPFMREHEYILENYLVNYVFMNLFPCGKYESVFAEYTMLVLLYALIKMHLIGMAAFHQGLTFEWIVKLFYSFSRVIEHNTAFLQSVYNALKDNEYISLPYMAALIRN</sequence>
<reference evidence="2" key="1">
    <citation type="submission" date="2016-06" db="EMBL/GenBank/DDBJ databases">
        <authorList>
            <person name="Nascimento L."/>
            <person name="Pereira R.V."/>
            <person name="Martins L.F."/>
            <person name="Quaggio R.B."/>
            <person name="Silva A.M."/>
            <person name="Setubal J.C."/>
        </authorList>
    </citation>
    <scope>NUCLEOTIDE SEQUENCE [LARGE SCALE GENOMIC DNA]</scope>
</reference>
<proteinExistence type="predicted"/>
<accession>A0A1Y3PWX0</accession>
<dbReference type="NCBIfam" id="NF038110">
    <property type="entry name" value="Lys_methyl_FliB"/>
    <property type="match status" value="1"/>
</dbReference>
<name>A0A1Y3PWX0_9BACI</name>
<protein>
    <recommendedName>
        <fullName evidence="3">Lysine-N-methylase</fullName>
    </recommendedName>
</protein>
<gene>
    <name evidence="1" type="ORF">BAA01_02160</name>
</gene>
<evidence type="ECO:0000313" key="2">
    <source>
        <dbReference type="Proteomes" id="UP000196475"/>
    </source>
</evidence>
<evidence type="ECO:0000313" key="1">
    <source>
        <dbReference type="EMBL" id="OUM90647.1"/>
    </source>
</evidence>
<dbReference type="AlphaFoldDB" id="A0A1Y3PWX0"/>
<comment type="caution">
    <text evidence="1">The sequence shown here is derived from an EMBL/GenBank/DDBJ whole genome shotgun (WGS) entry which is preliminary data.</text>
</comment>
<evidence type="ECO:0008006" key="3">
    <source>
        <dbReference type="Google" id="ProtNLM"/>
    </source>
</evidence>
<dbReference type="Proteomes" id="UP000196475">
    <property type="component" value="Unassembled WGS sequence"/>
</dbReference>
<dbReference type="EMBL" id="LZRT01000011">
    <property type="protein sequence ID" value="OUM90647.1"/>
    <property type="molecule type" value="Genomic_DNA"/>
</dbReference>